<comment type="caution">
    <text evidence="1">The sequence shown here is derived from an EMBL/GenBank/DDBJ whole genome shotgun (WGS) entry which is preliminary data.</text>
</comment>
<accession>A0ABV9I5V3</accession>
<dbReference type="Proteomes" id="UP001595952">
    <property type="component" value="Unassembled WGS sequence"/>
</dbReference>
<dbReference type="EMBL" id="JBHSEI010000002">
    <property type="protein sequence ID" value="MFC4637724.1"/>
    <property type="molecule type" value="Genomic_DNA"/>
</dbReference>
<evidence type="ECO:0000313" key="2">
    <source>
        <dbReference type="Proteomes" id="UP001595952"/>
    </source>
</evidence>
<keyword evidence="2" id="KW-1185">Reference proteome</keyword>
<sequence length="199" mass="21423">MPIALTDLQRRAQTQPTATRDQATEINEILGVPCVHVGGERYLPLHTAVRRCGVDDTLVFAEDPRSLLTWRKYETTVHVLLLGVSLLLGLHGHEYAALREAAGPLAYARALNVGEHSSPLARCVAAVSQDLEDFTRQGAAGAAVTPAQMGRLLELALLSQALIEEASHTGQTPQRLRDPVAELLEAPDAFLATALRAVP</sequence>
<protein>
    <submittedName>
        <fullName evidence="1">Uncharacterized protein</fullName>
    </submittedName>
</protein>
<evidence type="ECO:0000313" key="1">
    <source>
        <dbReference type="EMBL" id="MFC4637724.1"/>
    </source>
</evidence>
<gene>
    <name evidence="1" type="ORF">ACFO0D_05140</name>
</gene>
<name>A0ABV9I5V3_9DEIO</name>
<organism evidence="1 2">
    <name type="scientific">Deinococcus hohokamensis</name>
    <dbReference type="NCBI Taxonomy" id="309883"/>
    <lineage>
        <taxon>Bacteria</taxon>
        <taxon>Thermotogati</taxon>
        <taxon>Deinococcota</taxon>
        <taxon>Deinococci</taxon>
        <taxon>Deinococcales</taxon>
        <taxon>Deinococcaceae</taxon>
        <taxon>Deinococcus</taxon>
    </lineage>
</organism>
<dbReference type="RefSeq" id="WP_380060759.1">
    <property type="nucleotide sequence ID" value="NZ_JBHSEI010000002.1"/>
</dbReference>
<reference evidence="2" key="1">
    <citation type="journal article" date="2019" name="Int. J. Syst. Evol. Microbiol.">
        <title>The Global Catalogue of Microorganisms (GCM) 10K type strain sequencing project: providing services to taxonomists for standard genome sequencing and annotation.</title>
        <authorList>
            <consortium name="The Broad Institute Genomics Platform"/>
            <consortium name="The Broad Institute Genome Sequencing Center for Infectious Disease"/>
            <person name="Wu L."/>
            <person name="Ma J."/>
        </authorList>
    </citation>
    <scope>NUCLEOTIDE SEQUENCE [LARGE SCALE GENOMIC DNA]</scope>
    <source>
        <strain evidence="2">CCUG 55995</strain>
    </source>
</reference>
<proteinExistence type="predicted"/>